<dbReference type="EC" id="4.1.1.20" evidence="5 6"/>
<dbReference type="Gene3D" id="2.40.37.10">
    <property type="entry name" value="Lyase, Ornithine Decarboxylase, Chain A, domain 1"/>
    <property type="match status" value="1"/>
</dbReference>
<dbReference type="InterPro" id="IPR022657">
    <property type="entry name" value="De-COase2_CS"/>
</dbReference>
<comment type="subunit">
    <text evidence="5">Homodimer.</text>
</comment>
<dbReference type="CDD" id="cd06828">
    <property type="entry name" value="PLPDE_III_DapDC"/>
    <property type="match status" value="1"/>
</dbReference>
<protein>
    <recommendedName>
        <fullName evidence="5 6">Diaminopimelate decarboxylase</fullName>
        <shortName evidence="5">DAP decarboxylase</shortName>
        <shortName evidence="5">DAPDC</shortName>
        <ecNumber evidence="5 6">4.1.1.20</ecNumber>
    </recommendedName>
</protein>
<evidence type="ECO:0000256" key="6">
    <source>
        <dbReference type="NCBIfam" id="TIGR01048"/>
    </source>
</evidence>
<dbReference type="InterPro" id="IPR009006">
    <property type="entry name" value="Ala_racemase/Decarboxylase_C"/>
</dbReference>
<dbReference type="PANTHER" id="PTHR43727">
    <property type="entry name" value="DIAMINOPIMELATE DECARBOXYLASE"/>
    <property type="match status" value="1"/>
</dbReference>
<dbReference type="NCBIfam" id="TIGR01048">
    <property type="entry name" value="lysA"/>
    <property type="match status" value="1"/>
</dbReference>
<dbReference type="SUPFAM" id="SSF50621">
    <property type="entry name" value="Alanine racemase C-terminal domain-like"/>
    <property type="match status" value="1"/>
</dbReference>
<keyword evidence="3 5" id="KW-0663">Pyridoxal phosphate</keyword>
<evidence type="ECO:0000256" key="1">
    <source>
        <dbReference type="ARBA" id="ARBA00001933"/>
    </source>
</evidence>
<feature type="binding site" evidence="5">
    <location>
        <position position="343"/>
    </location>
    <ligand>
        <name>substrate</name>
    </ligand>
</feature>
<sequence>MDAFNVRDGQLFAEDVSLSAIAERFGTPTYVYSRAHLEQQYHAYADALAGVPHLICFAVKANSNLAVLNVLARKGAGFDIVSRGELERVLAAGGDASKVVFSGVGKTRDDMRRALEVGVHCFNVESEVELERLQQVAAELGVKAPVSLRVNPDVDAHTHPYIATGLKENKFGIAIDVAEAVYARAAQLPNLDVIGVDCHIGSQLTSLEPFLDALDRLLALVDRLAARGIAIGHLDLGGGLGVRYRDETPPTPGEYIRAIRERLGNRPLALVFEPGRNIAANAGVLLTRVEYLKHTEQKDFAIVDAAMNDLIRPALYQAWMDITPVAARNGETRTYDLVGPICETGDFLARGRELALAEGDLLAVRSAGAYGFVMSSNYNTRGRAAEVLVDGSAAHEVRRRETIEELFAGESLLPD</sequence>
<evidence type="ECO:0000256" key="4">
    <source>
        <dbReference type="ARBA" id="ARBA00023239"/>
    </source>
</evidence>
<feature type="binding site" evidence="5">
    <location>
        <begin position="273"/>
        <end position="276"/>
    </location>
    <ligand>
        <name>pyridoxal 5'-phosphate</name>
        <dbReference type="ChEBI" id="CHEBI:597326"/>
    </ligand>
</feature>
<dbReference type="InterPro" id="IPR022644">
    <property type="entry name" value="De-COase2_N"/>
</dbReference>
<comment type="catalytic activity">
    <reaction evidence="5 7">
        <text>meso-2,6-diaminopimelate + H(+) = L-lysine + CO2</text>
        <dbReference type="Rhea" id="RHEA:15101"/>
        <dbReference type="ChEBI" id="CHEBI:15378"/>
        <dbReference type="ChEBI" id="CHEBI:16526"/>
        <dbReference type="ChEBI" id="CHEBI:32551"/>
        <dbReference type="ChEBI" id="CHEBI:57791"/>
        <dbReference type="EC" id="4.1.1.20"/>
    </reaction>
</comment>
<keyword evidence="5 7" id="KW-0457">Lysine biosynthesis</keyword>
<feature type="binding site" evidence="5">
    <location>
        <position position="370"/>
    </location>
    <ligand>
        <name>substrate</name>
    </ligand>
</feature>
<dbReference type="InterPro" id="IPR000183">
    <property type="entry name" value="Orn/DAP/Arg_de-COase"/>
</dbReference>
<feature type="binding site" evidence="5">
    <location>
        <position position="316"/>
    </location>
    <ligand>
        <name>substrate</name>
    </ligand>
</feature>
<feature type="binding site" evidence="5">
    <location>
        <position position="312"/>
    </location>
    <ligand>
        <name>substrate</name>
    </ligand>
</feature>
<feature type="binding site" evidence="5">
    <location>
        <position position="276"/>
    </location>
    <ligand>
        <name>substrate</name>
    </ligand>
</feature>
<dbReference type="Pfam" id="PF00278">
    <property type="entry name" value="Orn_DAP_Arg_deC"/>
    <property type="match status" value="1"/>
</dbReference>
<feature type="modified residue" description="N6-(pyridoxal phosphate)lysine" evidence="5">
    <location>
        <position position="60"/>
    </location>
</feature>
<gene>
    <name evidence="5 10" type="primary">lysA</name>
    <name evidence="10" type="ORF">OU419_27525</name>
</gene>
<evidence type="ECO:0000256" key="5">
    <source>
        <dbReference type="HAMAP-Rule" id="MF_02120"/>
    </source>
</evidence>
<evidence type="ECO:0000256" key="7">
    <source>
        <dbReference type="RuleBase" id="RU003738"/>
    </source>
</evidence>
<dbReference type="InterPro" id="IPR002986">
    <property type="entry name" value="DAP_deCOOHase_LysA"/>
</dbReference>
<evidence type="ECO:0000256" key="2">
    <source>
        <dbReference type="ARBA" id="ARBA00022793"/>
    </source>
</evidence>
<dbReference type="InterPro" id="IPR022643">
    <property type="entry name" value="De-COase2_C"/>
</dbReference>
<keyword evidence="4 5" id="KW-0456">Lyase</keyword>
<feature type="binding site" evidence="5">
    <location>
        <position position="239"/>
    </location>
    <ligand>
        <name>pyridoxal 5'-phosphate</name>
        <dbReference type="ChEBI" id="CHEBI:597326"/>
    </ligand>
</feature>
<dbReference type="PRINTS" id="PR01181">
    <property type="entry name" value="DAPDCRBXLASE"/>
</dbReference>
<dbReference type="RefSeq" id="WP_254475440.1">
    <property type="nucleotide sequence ID" value="NZ_CP113432.1"/>
</dbReference>
<evidence type="ECO:0000313" key="11">
    <source>
        <dbReference type="Proteomes" id="UP001163624"/>
    </source>
</evidence>
<evidence type="ECO:0000259" key="9">
    <source>
        <dbReference type="Pfam" id="PF02784"/>
    </source>
</evidence>
<reference evidence="10" key="1">
    <citation type="submission" date="2022-11" db="EMBL/GenBank/DDBJ databases">
        <title>Pseudomonas triclosanedens sp. nov., a triclosan degrader isolated from activated sludge.</title>
        <authorList>
            <person name="Yin Y."/>
            <person name="Lu Z."/>
        </authorList>
    </citation>
    <scope>NUCLEOTIDE SEQUENCE</scope>
    <source>
        <strain evidence="10">ZM23</strain>
    </source>
</reference>
<keyword evidence="11" id="KW-1185">Reference proteome</keyword>
<feature type="domain" description="Orn/DAP/Arg decarboxylase 2 C-terminal" evidence="8">
    <location>
        <begin position="30"/>
        <end position="368"/>
    </location>
</feature>
<proteinExistence type="inferred from homology"/>
<feature type="domain" description="Orn/DAP/Arg decarboxylase 2 N-terminal" evidence="9">
    <location>
        <begin position="35"/>
        <end position="280"/>
    </location>
</feature>
<dbReference type="Proteomes" id="UP001163624">
    <property type="component" value="Chromosome"/>
</dbReference>
<dbReference type="InterPro" id="IPR029066">
    <property type="entry name" value="PLP-binding_barrel"/>
</dbReference>
<name>A0ABY6ZWU9_9PSED</name>
<feature type="binding site" evidence="5">
    <location>
        <position position="370"/>
    </location>
    <ligand>
        <name>pyridoxal 5'-phosphate</name>
        <dbReference type="ChEBI" id="CHEBI:597326"/>
    </ligand>
</feature>
<keyword evidence="5" id="KW-0028">Amino-acid biosynthesis</keyword>
<dbReference type="InterPro" id="IPR022653">
    <property type="entry name" value="De-COase2_pyr-phos_BS"/>
</dbReference>
<organism evidence="10 11">
    <name type="scientific">Pseudomonas triclosanedens</name>
    <dbReference type="NCBI Taxonomy" id="2961893"/>
    <lineage>
        <taxon>Bacteria</taxon>
        <taxon>Pseudomonadati</taxon>
        <taxon>Pseudomonadota</taxon>
        <taxon>Gammaproteobacteria</taxon>
        <taxon>Pseudomonadales</taxon>
        <taxon>Pseudomonadaceae</taxon>
        <taxon>Pseudomonas</taxon>
    </lineage>
</organism>
<dbReference type="PROSITE" id="PS00879">
    <property type="entry name" value="ODR_DC_2_2"/>
    <property type="match status" value="1"/>
</dbReference>
<comment type="similarity">
    <text evidence="5">Belongs to the Orn/Lys/Arg decarboxylase class-II family. LysA subfamily.</text>
</comment>
<comment type="function">
    <text evidence="5">Specifically catalyzes the decarboxylation of meso-diaminopimelate (meso-DAP) to L-lysine.</text>
</comment>
<accession>A0ABY6ZWU9</accession>
<dbReference type="HAMAP" id="MF_02120">
    <property type="entry name" value="LysA"/>
    <property type="match status" value="1"/>
</dbReference>
<comment type="cofactor">
    <cofactor evidence="1 5 7">
        <name>pyridoxal 5'-phosphate</name>
        <dbReference type="ChEBI" id="CHEBI:597326"/>
    </cofactor>
</comment>
<dbReference type="PRINTS" id="PR01179">
    <property type="entry name" value="ODADCRBXLASE"/>
</dbReference>
<dbReference type="PANTHER" id="PTHR43727:SF2">
    <property type="entry name" value="GROUP IV DECARBOXYLASE"/>
    <property type="match status" value="1"/>
</dbReference>
<dbReference type="EMBL" id="CP113432">
    <property type="protein sequence ID" value="WAI49442.1"/>
    <property type="molecule type" value="Genomic_DNA"/>
</dbReference>
<evidence type="ECO:0000256" key="3">
    <source>
        <dbReference type="ARBA" id="ARBA00022898"/>
    </source>
</evidence>
<evidence type="ECO:0000313" key="10">
    <source>
        <dbReference type="EMBL" id="WAI49442.1"/>
    </source>
</evidence>
<dbReference type="Pfam" id="PF02784">
    <property type="entry name" value="Orn_Arg_deC_N"/>
    <property type="match status" value="1"/>
</dbReference>
<dbReference type="SUPFAM" id="SSF51419">
    <property type="entry name" value="PLP-binding barrel"/>
    <property type="match status" value="1"/>
</dbReference>
<dbReference type="GO" id="GO:0008836">
    <property type="term" value="F:diaminopimelate decarboxylase activity"/>
    <property type="evidence" value="ECO:0007669"/>
    <property type="project" value="UniProtKB-EC"/>
</dbReference>
<dbReference type="PROSITE" id="PS00878">
    <property type="entry name" value="ODR_DC_2_1"/>
    <property type="match status" value="1"/>
</dbReference>
<keyword evidence="2 5" id="KW-0210">Decarboxylase</keyword>
<dbReference type="Gene3D" id="3.20.20.10">
    <property type="entry name" value="Alanine racemase"/>
    <property type="match status" value="1"/>
</dbReference>
<evidence type="ECO:0000259" key="8">
    <source>
        <dbReference type="Pfam" id="PF00278"/>
    </source>
</evidence>
<comment type="pathway">
    <text evidence="5 7">Amino-acid biosynthesis; L-lysine biosynthesis via DAP pathway; L-lysine from DL-2,6-diaminopimelate: step 1/1.</text>
</comment>